<reference evidence="1" key="1">
    <citation type="submission" date="2013-12" db="EMBL/GenBank/DDBJ databases">
        <title>The Genome Sequence of Aphanomyces invadans NJM9701.</title>
        <authorList>
            <consortium name="The Broad Institute Genomics Platform"/>
            <person name="Russ C."/>
            <person name="Tyler B."/>
            <person name="van West P."/>
            <person name="Dieguez-Uribeondo J."/>
            <person name="Young S.K."/>
            <person name="Zeng Q."/>
            <person name="Gargeya S."/>
            <person name="Fitzgerald M."/>
            <person name="Abouelleil A."/>
            <person name="Alvarado L."/>
            <person name="Chapman S.B."/>
            <person name="Gainer-Dewar J."/>
            <person name="Goldberg J."/>
            <person name="Griggs A."/>
            <person name="Gujja S."/>
            <person name="Hansen M."/>
            <person name="Howarth C."/>
            <person name="Imamovic A."/>
            <person name="Ireland A."/>
            <person name="Larimer J."/>
            <person name="McCowan C."/>
            <person name="Murphy C."/>
            <person name="Pearson M."/>
            <person name="Poon T.W."/>
            <person name="Priest M."/>
            <person name="Roberts A."/>
            <person name="Saif S."/>
            <person name="Shea T."/>
            <person name="Sykes S."/>
            <person name="Wortman J."/>
            <person name="Nusbaum C."/>
            <person name="Birren B."/>
        </authorList>
    </citation>
    <scope>NUCLEOTIDE SEQUENCE [LARGE SCALE GENOMIC DNA]</scope>
    <source>
        <strain evidence="1">NJM9701</strain>
    </source>
</reference>
<dbReference type="AlphaFoldDB" id="A0A024U029"/>
<dbReference type="EMBL" id="KI913967">
    <property type="protein sequence ID" value="ETV99618.1"/>
    <property type="molecule type" value="Genomic_DNA"/>
</dbReference>
<dbReference type="GeneID" id="20085319"/>
<organism evidence="1">
    <name type="scientific">Aphanomyces invadans</name>
    <dbReference type="NCBI Taxonomy" id="157072"/>
    <lineage>
        <taxon>Eukaryota</taxon>
        <taxon>Sar</taxon>
        <taxon>Stramenopiles</taxon>
        <taxon>Oomycota</taxon>
        <taxon>Saprolegniomycetes</taxon>
        <taxon>Saprolegniales</taxon>
        <taxon>Verrucalvaceae</taxon>
        <taxon>Aphanomyces</taxon>
    </lineage>
</organism>
<sequence length="100" mass="10970">MHSAACETKHGVQVKYRHLAQWIVLSVSLAQSMHFTVGDLHGRGSFGRWCDETVSCDEVLESRSLCRANDTSGVTCRIRHSTTSVSDGSCRANCTSHAMN</sequence>
<gene>
    <name evidence="1" type="ORF">H310_08269</name>
</gene>
<proteinExistence type="predicted"/>
<name>A0A024U029_9STRA</name>
<dbReference type="RefSeq" id="XP_008872174.1">
    <property type="nucleotide sequence ID" value="XM_008873952.1"/>
</dbReference>
<dbReference type="VEuPathDB" id="FungiDB:H310_08269"/>
<accession>A0A024U029</accession>
<protein>
    <submittedName>
        <fullName evidence="1">Uncharacterized protein</fullName>
    </submittedName>
</protein>
<evidence type="ECO:0000313" key="1">
    <source>
        <dbReference type="EMBL" id="ETV99618.1"/>
    </source>
</evidence>